<dbReference type="GO" id="GO:0043709">
    <property type="term" value="P:cell adhesion involved in single-species biofilm formation"/>
    <property type="evidence" value="ECO:0007669"/>
    <property type="project" value="TreeGrafter"/>
</dbReference>
<evidence type="ECO:0000256" key="5">
    <source>
        <dbReference type="SAM" id="SignalP"/>
    </source>
</evidence>
<evidence type="ECO:0000313" key="6">
    <source>
        <dbReference type="EMBL" id="HAF2128139.1"/>
    </source>
</evidence>
<gene>
    <name evidence="6" type="ORF">G9F27_002290</name>
</gene>
<comment type="subcellular location">
    <subcellularLocation>
        <location evidence="1">Fimbrium</location>
    </subcellularLocation>
</comment>
<comment type="caution">
    <text evidence="6">The sequence shown here is derived from an EMBL/GenBank/DDBJ whole genome shotgun (WGS) entry which is preliminary data.</text>
</comment>
<dbReference type="AlphaFoldDB" id="A0A743NZJ9"/>
<dbReference type="GO" id="GO:0009289">
    <property type="term" value="C:pilus"/>
    <property type="evidence" value="ECO:0007669"/>
    <property type="project" value="UniProtKB-SubCell"/>
</dbReference>
<evidence type="ECO:0000256" key="4">
    <source>
        <dbReference type="ARBA" id="ARBA00023263"/>
    </source>
</evidence>
<reference evidence="6" key="2">
    <citation type="submission" date="2020-02" db="EMBL/GenBank/DDBJ databases">
        <authorList>
            <consortium name="NCBI Pathogen Detection Project"/>
        </authorList>
    </citation>
    <scope>NUCLEOTIDE SEQUENCE</scope>
    <source>
        <strain evidence="6">MA.CK_00/00001968</strain>
    </source>
</reference>
<evidence type="ECO:0000256" key="2">
    <source>
        <dbReference type="ARBA" id="ARBA00006671"/>
    </source>
</evidence>
<dbReference type="SUPFAM" id="SSF49401">
    <property type="entry name" value="Bacterial adhesins"/>
    <property type="match status" value="1"/>
</dbReference>
<dbReference type="InterPro" id="IPR008966">
    <property type="entry name" value="Adhesion_dom_sf"/>
</dbReference>
<feature type="signal peptide" evidence="5">
    <location>
        <begin position="1"/>
        <end position="26"/>
    </location>
</feature>
<organism evidence="6">
    <name type="scientific">Salmonella enterica</name>
    <name type="common">Salmonella choleraesuis</name>
    <dbReference type="NCBI Taxonomy" id="28901"/>
    <lineage>
        <taxon>Bacteria</taxon>
        <taxon>Pseudomonadati</taxon>
        <taxon>Pseudomonadota</taxon>
        <taxon>Gammaproteobacteria</taxon>
        <taxon>Enterobacterales</taxon>
        <taxon>Enterobacteriaceae</taxon>
        <taxon>Salmonella</taxon>
    </lineage>
</organism>
<evidence type="ECO:0000256" key="1">
    <source>
        <dbReference type="ARBA" id="ARBA00004561"/>
    </source>
</evidence>
<dbReference type="PANTHER" id="PTHR33420">
    <property type="entry name" value="FIMBRIAL SUBUNIT ELFA-RELATED"/>
    <property type="match status" value="1"/>
</dbReference>
<sequence length="187" mass="18622">MTTNVKKVALAVATCSVLAFSAASQAADVHFTGAVTSVTCNLETVGANGAVTPEIQLGTLAPGGTSDGTAVNFSLRSSATCAAKNADITWASGSLTQAGIGNDGTAGGVHIELKPLDTSTGASILGDSPVPANSAIRSGFTTVRYTGDAGADIEKPFEYSAQLMRNASGSLTAGTVSSTATYTVAYY</sequence>
<dbReference type="PANTHER" id="PTHR33420:SF3">
    <property type="entry name" value="FIMBRIAL SUBUNIT ELFA"/>
    <property type="match status" value="1"/>
</dbReference>
<evidence type="ECO:0000256" key="3">
    <source>
        <dbReference type="ARBA" id="ARBA00022729"/>
    </source>
</evidence>
<accession>A0A743NZJ9</accession>
<proteinExistence type="inferred from homology"/>
<reference evidence="6" key="1">
    <citation type="journal article" date="2018" name="Genome Biol.">
        <title>SKESA: strategic k-mer extension for scrupulous assemblies.</title>
        <authorList>
            <person name="Souvorov A."/>
            <person name="Agarwala R."/>
            <person name="Lipman D.J."/>
        </authorList>
    </citation>
    <scope>NUCLEOTIDE SEQUENCE</scope>
    <source>
        <strain evidence="6">MA.CK_00/00001968</strain>
    </source>
</reference>
<dbReference type="InterPro" id="IPR036937">
    <property type="entry name" value="Adhesion_dom_fimbrial_sf"/>
</dbReference>
<dbReference type="InterPro" id="IPR050263">
    <property type="entry name" value="Bact_Fimbrial_Adh_Pro"/>
</dbReference>
<dbReference type="Gene3D" id="2.60.40.1090">
    <property type="entry name" value="Fimbrial-type adhesion domain"/>
    <property type="match status" value="1"/>
</dbReference>
<keyword evidence="3 5" id="KW-0732">Signal</keyword>
<dbReference type="EMBL" id="DAAUQX010000016">
    <property type="protein sequence ID" value="HAF2128139.1"/>
    <property type="molecule type" value="Genomic_DNA"/>
</dbReference>
<protein>
    <submittedName>
        <fullName evidence="6">Fimbrial protein</fullName>
    </submittedName>
</protein>
<feature type="chain" id="PRO_5027683270" evidence="5">
    <location>
        <begin position="27"/>
        <end position="187"/>
    </location>
</feature>
<keyword evidence="4" id="KW-0281">Fimbrium</keyword>
<name>A0A743NZJ9_SALER</name>
<comment type="similarity">
    <text evidence="2">Belongs to the fimbrial protein family.</text>
</comment>